<evidence type="ECO:0000256" key="2">
    <source>
        <dbReference type="ARBA" id="ARBA00022729"/>
    </source>
</evidence>
<keyword evidence="3" id="KW-1133">Transmembrane helix</keyword>
<reference evidence="4 5" key="1">
    <citation type="submission" date="2018-07" db="EMBL/GenBank/DDBJ databases">
        <title>Lottiidibacillus patelloidae gen. nov., sp. nov., isolated from the intestinal tract of a marine limpet and the reclassification of B. taeanensis BH030017T, B. algicola KMM 3737T and B. hwajinpoensis SW-72T as genus Lottiidibacillus.</title>
        <authorList>
            <person name="Liu R."/>
            <person name="Huang Z."/>
        </authorList>
    </citation>
    <scope>NUCLEOTIDE SEQUENCE [LARGE SCALE GENOMIC DNA]</scope>
    <source>
        <strain evidence="4 5">BH030017</strain>
    </source>
</reference>
<comment type="caution">
    <text evidence="4">The sequence shown here is derived from an EMBL/GenBank/DDBJ whole genome shotgun (WGS) entry which is preliminary data.</text>
</comment>
<feature type="transmembrane region" description="Helical" evidence="3">
    <location>
        <begin position="7"/>
        <end position="25"/>
    </location>
</feature>
<evidence type="ECO:0000313" key="5">
    <source>
        <dbReference type="Proteomes" id="UP000253314"/>
    </source>
</evidence>
<dbReference type="OrthoDB" id="9778932at2"/>
<dbReference type="Proteomes" id="UP000253314">
    <property type="component" value="Unassembled WGS sequence"/>
</dbReference>
<organism evidence="4 5">
    <name type="scientific">Bacillus taeanensis</name>
    <dbReference type="NCBI Taxonomy" id="273032"/>
    <lineage>
        <taxon>Bacteria</taxon>
        <taxon>Bacillati</taxon>
        <taxon>Bacillota</taxon>
        <taxon>Bacilli</taxon>
        <taxon>Bacillales</taxon>
        <taxon>Bacillaceae</taxon>
        <taxon>Bacillus</taxon>
    </lineage>
</organism>
<dbReference type="Gene3D" id="3.20.20.80">
    <property type="entry name" value="Glycosidases"/>
    <property type="match status" value="1"/>
</dbReference>
<keyword evidence="2" id="KW-0732">Signal</keyword>
<protein>
    <recommendedName>
        <fullName evidence="6">Cycloisomaltooligosaccharide glucanotransferase</fullName>
    </recommendedName>
</protein>
<comment type="similarity">
    <text evidence="1">Belongs to the glycosyl hydrolase 66 family.</text>
</comment>
<dbReference type="CDD" id="cd14745">
    <property type="entry name" value="GH66"/>
    <property type="match status" value="1"/>
</dbReference>
<dbReference type="Gene3D" id="2.60.40.10">
    <property type="entry name" value="Immunoglobulins"/>
    <property type="match status" value="1"/>
</dbReference>
<proteinExistence type="inferred from homology"/>
<dbReference type="Gene3D" id="2.60.40.1180">
    <property type="entry name" value="Golgi alpha-mannosidase II"/>
    <property type="match status" value="1"/>
</dbReference>
<dbReference type="InterPro" id="IPR025092">
    <property type="entry name" value="Glyco_hydro_66"/>
</dbReference>
<sequence length="593" mass="69340">MNMSKKLLFFLLITSIIIGIIFIITTSNDKKKREDAPAIQSLITDKAQYSPENTVSSTLILNKKSSEKIDVKVQYWHLNELIESESFSVTQEKQVEWKWQAPPADYKGYLMEVSLYMDDQQVDRKTIGIDVSSDWSKFPRYGYLSDFSGLPKSTINQVIEKLNRYHVNGLQFYDWHFQHHQPLKMNGDLPVSSWLDIANRPISLETIQQYIDHAHEKNMKAMAYNLLYGAFKEAEKDGVKEEWRLFKDQQMDKHDYHPLPKDWQSDIFLVNPGNEEWQQYLFDQQNNVFQHLNFDGWHIDQLGDRGRVFNAAGEEVHLPETFEPFLKSAKKHMNQELVMNAVNQYGQWNIAQSPVEFLYTEVWSPYDTYGDLKKIIDENEEFSHGKYNTVLAAYMNYDLSNQKGVFNEPGILLTDAVIFAAGGAHIELGEHLLSKEYFPHNNLTVSPSLQEKLKTYYDFLVAYENVLRDEVVPSETKLSTENWVHLRENPEKGTLWTFSKKKGKREIFHLINLFDASTLEWRDTDGQQKEPNVRKELQLSFQTDRIVDKIWFASPDVKDGVSIPLTFNQENEKVTFEVPSLKYWDMVVVEYKN</sequence>
<keyword evidence="3" id="KW-0812">Transmembrane</keyword>
<evidence type="ECO:0000256" key="3">
    <source>
        <dbReference type="SAM" id="Phobius"/>
    </source>
</evidence>
<keyword evidence="5" id="KW-1185">Reference proteome</keyword>
<keyword evidence="3" id="KW-0472">Membrane</keyword>
<evidence type="ECO:0000256" key="1">
    <source>
        <dbReference type="ARBA" id="ARBA00010837"/>
    </source>
</evidence>
<dbReference type="InterPro" id="IPR017853">
    <property type="entry name" value="GH"/>
</dbReference>
<dbReference type="Pfam" id="PF13199">
    <property type="entry name" value="Glyco_hydro_66"/>
    <property type="match status" value="1"/>
</dbReference>
<evidence type="ECO:0008006" key="6">
    <source>
        <dbReference type="Google" id="ProtNLM"/>
    </source>
</evidence>
<dbReference type="InterPro" id="IPR013783">
    <property type="entry name" value="Ig-like_fold"/>
</dbReference>
<gene>
    <name evidence="4" type="ORF">DS031_17475</name>
</gene>
<dbReference type="InterPro" id="IPR013780">
    <property type="entry name" value="Glyco_hydro_b"/>
</dbReference>
<evidence type="ECO:0000313" key="4">
    <source>
        <dbReference type="EMBL" id="RBW68311.1"/>
    </source>
</evidence>
<dbReference type="EMBL" id="QOCW01000022">
    <property type="protein sequence ID" value="RBW68311.1"/>
    <property type="molecule type" value="Genomic_DNA"/>
</dbReference>
<dbReference type="SUPFAM" id="SSF51445">
    <property type="entry name" value="(Trans)glycosidases"/>
    <property type="match status" value="1"/>
</dbReference>
<accession>A0A366XWI9</accession>
<dbReference type="AlphaFoldDB" id="A0A366XWI9"/>
<name>A0A366XWI9_9BACI</name>